<comment type="caution">
    <text evidence="1">The sequence shown here is derived from an EMBL/GenBank/DDBJ whole genome shotgun (WGS) entry which is preliminary data.</text>
</comment>
<dbReference type="EMBL" id="QGNW01000013">
    <property type="protein sequence ID" value="RVX17697.1"/>
    <property type="molecule type" value="Genomic_DNA"/>
</dbReference>
<evidence type="ECO:0000313" key="2">
    <source>
        <dbReference type="Proteomes" id="UP000288805"/>
    </source>
</evidence>
<gene>
    <name evidence="1" type="ORF">CK203_003904</name>
</gene>
<proteinExistence type="predicted"/>
<organism evidence="1 2">
    <name type="scientific">Vitis vinifera</name>
    <name type="common">Grape</name>
    <dbReference type="NCBI Taxonomy" id="29760"/>
    <lineage>
        <taxon>Eukaryota</taxon>
        <taxon>Viridiplantae</taxon>
        <taxon>Streptophyta</taxon>
        <taxon>Embryophyta</taxon>
        <taxon>Tracheophyta</taxon>
        <taxon>Spermatophyta</taxon>
        <taxon>Magnoliopsida</taxon>
        <taxon>eudicotyledons</taxon>
        <taxon>Gunneridae</taxon>
        <taxon>Pentapetalae</taxon>
        <taxon>rosids</taxon>
        <taxon>Vitales</taxon>
        <taxon>Vitaceae</taxon>
        <taxon>Viteae</taxon>
        <taxon>Vitis</taxon>
    </lineage>
</organism>
<protein>
    <submittedName>
        <fullName evidence="1">Uncharacterized protein</fullName>
    </submittedName>
</protein>
<dbReference type="AlphaFoldDB" id="A0A438K944"/>
<name>A0A438K944_VITVI</name>
<evidence type="ECO:0000313" key="1">
    <source>
        <dbReference type="EMBL" id="RVX17697.1"/>
    </source>
</evidence>
<reference evidence="1 2" key="1">
    <citation type="journal article" date="2018" name="PLoS Genet.">
        <title>Population sequencing reveals clonal diversity and ancestral inbreeding in the grapevine cultivar Chardonnay.</title>
        <authorList>
            <person name="Roach M.J."/>
            <person name="Johnson D.L."/>
            <person name="Bohlmann J."/>
            <person name="van Vuuren H.J."/>
            <person name="Jones S.J."/>
            <person name="Pretorius I.S."/>
            <person name="Schmidt S.A."/>
            <person name="Borneman A.R."/>
        </authorList>
    </citation>
    <scope>NUCLEOTIDE SEQUENCE [LARGE SCALE GENOMIC DNA]</scope>
    <source>
        <strain evidence="2">cv. Chardonnay</strain>
        <tissue evidence="1">Leaf</tissue>
    </source>
</reference>
<accession>A0A438K944</accession>
<sequence length="350" mass="39418">MKPEIGRPFLYLSTAKKVWDAVTKTYSKKGNAARIFKLKTTIHNTNQDAATIAKMLEWDQVFDFLAGLRPEFDEGETHKEDMLEIEWKTLLGGKSTKAPHNKAYQGMASETTEPKPTVEPNKNLFTKDQWNFFTKTLNVSCDPKPWIIDSRALNHMTSEQTFLHLYKFNSNPGKDIVADGFFTLIIGKGSISVAPRLTLNFDLTMGKRIDSAKEKEGLYYLDFKTKENGPGYVSKCEAQARACKGFTRPKENKPIYYFPSMGLGASCFSSWKAYPHHVRMFYVNIHSVVSGLMFCVSIYGQILMVSTQSIHRALVSLILCLSMSQSPGFSHPICLTLSILHLIGLTLSVL</sequence>
<dbReference type="Proteomes" id="UP000288805">
    <property type="component" value="Unassembled WGS sequence"/>
</dbReference>